<protein>
    <submittedName>
        <fullName evidence="1">Uncharacterized protein</fullName>
    </submittedName>
</protein>
<sequence length="235" mass="27203">MRNRTRSPDEVEVLVRVVGNNEFVTPPFKVHASYVNNRISFYNHVWNVARRILDANFYQTSPGEEVIIHPYVTLVQETGTDNHSMLHMRWRTLNWDEPSAWPEYYRRCVLRGTAKTLLIEIHVGWTLKGQDSGWWLNLENELDAAGRGLARLEVKDLKRVVIEGNGYRIEKDWNVEREFPERTPVESKEEDCAVCKVVTEPNGLLPRCEGEWTGALITRQLKTEPVEPADIEMSG</sequence>
<accession>A0AA39CHW2</accession>
<comment type="caution">
    <text evidence="1">The sequence shown here is derived from an EMBL/GenBank/DDBJ whole genome shotgun (WGS) entry which is preliminary data.</text>
</comment>
<dbReference type="Proteomes" id="UP001172673">
    <property type="component" value="Unassembled WGS sequence"/>
</dbReference>
<reference evidence="1" key="1">
    <citation type="submission" date="2022-10" db="EMBL/GenBank/DDBJ databases">
        <title>Culturing micro-colonial fungi from biological soil crusts in the Mojave desert and describing Neophaeococcomyces mojavensis, and introducing the new genera and species Taxawa tesnikishii.</title>
        <authorList>
            <person name="Kurbessoian T."/>
            <person name="Stajich J.E."/>
        </authorList>
    </citation>
    <scope>NUCLEOTIDE SEQUENCE</scope>
    <source>
        <strain evidence="1">TK_41</strain>
    </source>
</reference>
<keyword evidence="2" id="KW-1185">Reference proteome</keyword>
<evidence type="ECO:0000313" key="2">
    <source>
        <dbReference type="Proteomes" id="UP001172673"/>
    </source>
</evidence>
<gene>
    <name evidence="1" type="ORF">H2200_006651</name>
</gene>
<organism evidence="1 2">
    <name type="scientific">Cladophialophora chaetospira</name>
    <dbReference type="NCBI Taxonomy" id="386627"/>
    <lineage>
        <taxon>Eukaryota</taxon>
        <taxon>Fungi</taxon>
        <taxon>Dikarya</taxon>
        <taxon>Ascomycota</taxon>
        <taxon>Pezizomycotina</taxon>
        <taxon>Eurotiomycetes</taxon>
        <taxon>Chaetothyriomycetidae</taxon>
        <taxon>Chaetothyriales</taxon>
        <taxon>Herpotrichiellaceae</taxon>
        <taxon>Cladophialophora</taxon>
    </lineage>
</organism>
<dbReference type="EMBL" id="JAPDRK010000009">
    <property type="protein sequence ID" value="KAJ9608880.1"/>
    <property type="molecule type" value="Genomic_DNA"/>
</dbReference>
<proteinExistence type="predicted"/>
<evidence type="ECO:0000313" key="1">
    <source>
        <dbReference type="EMBL" id="KAJ9608880.1"/>
    </source>
</evidence>
<dbReference type="AlphaFoldDB" id="A0AA39CHW2"/>
<name>A0AA39CHW2_9EURO</name>